<gene>
    <name evidence="1" type="ORF">M9H77_20897</name>
</gene>
<comment type="caution">
    <text evidence="1">The sequence shown here is derived from an EMBL/GenBank/DDBJ whole genome shotgun (WGS) entry which is preliminary data.</text>
</comment>
<protein>
    <submittedName>
        <fullName evidence="1">Uncharacterized protein</fullName>
    </submittedName>
</protein>
<reference evidence="2" key="1">
    <citation type="journal article" date="2023" name="Nat. Plants">
        <title>Single-cell RNA sequencing provides a high-resolution roadmap for understanding the multicellular compartmentation of specialized metabolism.</title>
        <authorList>
            <person name="Sun S."/>
            <person name="Shen X."/>
            <person name="Li Y."/>
            <person name="Li Y."/>
            <person name="Wang S."/>
            <person name="Li R."/>
            <person name="Zhang H."/>
            <person name="Shen G."/>
            <person name="Guo B."/>
            <person name="Wei J."/>
            <person name="Xu J."/>
            <person name="St-Pierre B."/>
            <person name="Chen S."/>
            <person name="Sun C."/>
        </authorList>
    </citation>
    <scope>NUCLEOTIDE SEQUENCE [LARGE SCALE GENOMIC DNA]</scope>
</reference>
<dbReference type="Proteomes" id="UP001060085">
    <property type="component" value="Linkage Group LG05"/>
</dbReference>
<organism evidence="1 2">
    <name type="scientific">Catharanthus roseus</name>
    <name type="common">Madagascar periwinkle</name>
    <name type="synonym">Vinca rosea</name>
    <dbReference type="NCBI Taxonomy" id="4058"/>
    <lineage>
        <taxon>Eukaryota</taxon>
        <taxon>Viridiplantae</taxon>
        <taxon>Streptophyta</taxon>
        <taxon>Embryophyta</taxon>
        <taxon>Tracheophyta</taxon>
        <taxon>Spermatophyta</taxon>
        <taxon>Magnoliopsida</taxon>
        <taxon>eudicotyledons</taxon>
        <taxon>Gunneridae</taxon>
        <taxon>Pentapetalae</taxon>
        <taxon>asterids</taxon>
        <taxon>lamiids</taxon>
        <taxon>Gentianales</taxon>
        <taxon>Apocynaceae</taxon>
        <taxon>Rauvolfioideae</taxon>
        <taxon>Vinceae</taxon>
        <taxon>Catharanthinae</taxon>
        <taxon>Catharanthus</taxon>
    </lineage>
</organism>
<proteinExistence type="predicted"/>
<name>A0ACC0AN27_CATRO</name>
<dbReference type="EMBL" id="CM044705">
    <property type="protein sequence ID" value="KAI5661574.1"/>
    <property type="molecule type" value="Genomic_DNA"/>
</dbReference>
<evidence type="ECO:0000313" key="2">
    <source>
        <dbReference type="Proteomes" id="UP001060085"/>
    </source>
</evidence>
<keyword evidence="2" id="KW-1185">Reference proteome</keyword>
<evidence type="ECO:0000313" key="1">
    <source>
        <dbReference type="EMBL" id="KAI5661574.1"/>
    </source>
</evidence>
<sequence length="199" mass="21457">MIRRTTGFGHVENGIDFWPIHGDHTPHLQIQRTQTNQLFIPNTTQQKKHLAAAMASLSGTMVSTSFLPKKPAVTCSLRSLPNIGQALFGLKGGARGGRVSCMAVYKVKLETPEGTKEFSCPDDSYILDAAEEEGIDLPYSCRAGSCSSCAGKVLDGGVDQSDGNFLDDEQMEEGYVLTCVAYPTSDVVIATHKEEELVG</sequence>
<accession>A0ACC0AN27</accession>